<comment type="caution">
    <text evidence="2">The sequence shown here is derived from an EMBL/GenBank/DDBJ whole genome shotgun (WGS) entry which is preliminary data.</text>
</comment>
<dbReference type="EC" id="2.4.1.43" evidence="2"/>
<protein>
    <submittedName>
        <fullName evidence="2">Galacturonosyltransferase 14</fullName>
        <ecNumber evidence="2">2.4.1.43</ecNumber>
    </submittedName>
</protein>
<keyword evidence="1" id="KW-0812">Transmembrane</keyword>
<evidence type="ECO:0000313" key="3">
    <source>
        <dbReference type="Proteomes" id="UP001341840"/>
    </source>
</evidence>
<keyword evidence="3" id="KW-1185">Reference proteome</keyword>
<proteinExistence type="predicted"/>
<keyword evidence="1" id="KW-1133">Transmembrane helix</keyword>
<dbReference type="Proteomes" id="UP001341840">
    <property type="component" value="Unassembled WGS sequence"/>
</dbReference>
<accession>A0ABU6WA98</accession>
<name>A0ABU6WA98_9FABA</name>
<keyword evidence="1" id="KW-0472">Membrane</keyword>
<sequence>MHLRFSPSMRSITISSNNGFIDLMKIKVAACHISYRTLFHTILILAFLLPFVFILTALVTLEGVNKCSSLDCLGRRLGPKLLGRVDDSTRLVRDFYKILKEVKTGEIPADLKLSESFDQLVSDMKNNNYDAKTFALVLRGMAS</sequence>
<keyword evidence="2" id="KW-0328">Glycosyltransferase</keyword>
<gene>
    <name evidence="2" type="primary">GAUT14_2</name>
    <name evidence="2" type="ORF">PIB30_015975</name>
</gene>
<evidence type="ECO:0000313" key="2">
    <source>
        <dbReference type="EMBL" id="MED6181058.1"/>
    </source>
</evidence>
<organism evidence="2 3">
    <name type="scientific">Stylosanthes scabra</name>
    <dbReference type="NCBI Taxonomy" id="79078"/>
    <lineage>
        <taxon>Eukaryota</taxon>
        <taxon>Viridiplantae</taxon>
        <taxon>Streptophyta</taxon>
        <taxon>Embryophyta</taxon>
        <taxon>Tracheophyta</taxon>
        <taxon>Spermatophyta</taxon>
        <taxon>Magnoliopsida</taxon>
        <taxon>eudicotyledons</taxon>
        <taxon>Gunneridae</taxon>
        <taxon>Pentapetalae</taxon>
        <taxon>rosids</taxon>
        <taxon>fabids</taxon>
        <taxon>Fabales</taxon>
        <taxon>Fabaceae</taxon>
        <taxon>Papilionoideae</taxon>
        <taxon>50 kb inversion clade</taxon>
        <taxon>dalbergioids sensu lato</taxon>
        <taxon>Dalbergieae</taxon>
        <taxon>Pterocarpus clade</taxon>
        <taxon>Stylosanthes</taxon>
    </lineage>
</organism>
<reference evidence="2 3" key="1">
    <citation type="journal article" date="2023" name="Plants (Basel)">
        <title>Bridging the Gap: Combining Genomics and Transcriptomics Approaches to Understand Stylosanthes scabra, an Orphan Legume from the Brazilian Caatinga.</title>
        <authorList>
            <person name="Ferreira-Neto J.R.C."/>
            <person name="da Silva M.D."/>
            <person name="Binneck E."/>
            <person name="de Melo N.F."/>
            <person name="da Silva R.H."/>
            <person name="de Melo A.L.T.M."/>
            <person name="Pandolfi V."/>
            <person name="Bustamante F.O."/>
            <person name="Brasileiro-Vidal A.C."/>
            <person name="Benko-Iseppon A.M."/>
        </authorList>
    </citation>
    <scope>NUCLEOTIDE SEQUENCE [LARGE SCALE GENOMIC DNA]</scope>
    <source>
        <tissue evidence="2">Leaves</tissue>
    </source>
</reference>
<evidence type="ECO:0000256" key="1">
    <source>
        <dbReference type="SAM" id="Phobius"/>
    </source>
</evidence>
<dbReference type="EMBL" id="JASCZI010181287">
    <property type="protein sequence ID" value="MED6181058.1"/>
    <property type="molecule type" value="Genomic_DNA"/>
</dbReference>
<keyword evidence="2" id="KW-0808">Transferase</keyword>
<dbReference type="GO" id="GO:0047262">
    <property type="term" value="F:polygalacturonate 4-alpha-galacturonosyltransferase activity"/>
    <property type="evidence" value="ECO:0007669"/>
    <property type="project" value="UniProtKB-EC"/>
</dbReference>
<feature type="transmembrane region" description="Helical" evidence="1">
    <location>
        <begin position="42"/>
        <end position="61"/>
    </location>
</feature>